<evidence type="ECO:0000313" key="3">
    <source>
        <dbReference type="Proteomes" id="UP000265566"/>
    </source>
</evidence>
<dbReference type="Proteomes" id="UP000265566">
    <property type="component" value="Chromosome 7"/>
</dbReference>
<sequence>MKPYSNFYLQGRKKMTKIVVFIYVVILLLTIFHVSAKKKRYIECETHEDCSQVFMPPFVMRCVIHECKIFNGEHLRY</sequence>
<comment type="caution">
    <text evidence="2">The sequence shown here is derived from an EMBL/GenBank/DDBJ whole genome shotgun (WGS) entry which is preliminary data.</text>
</comment>
<dbReference type="Gramene" id="rna38624">
    <property type="protein sequence ID" value="RHN44497.1"/>
    <property type="gene ID" value="gene38624"/>
</dbReference>
<organism evidence="2 3">
    <name type="scientific">Medicago truncatula</name>
    <name type="common">Barrel medic</name>
    <name type="synonym">Medicago tribuloides</name>
    <dbReference type="NCBI Taxonomy" id="3880"/>
    <lineage>
        <taxon>Eukaryota</taxon>
        <taxon>Viridiplantae</taxon>
        <taxon>Streptophyta</taxon>
        <taxon>Embryophyta</taxon>
        <taxon>Tracheophyta</taxon>
        <taxon>Spermatophyta</taxon>
        <taxon>Magnoliopsida</taxon>
        <taxon>eudicotyledons</taxon>
        <taxon>Gunneridae</taxon>
        <taxon>Pentapetalae</taxon>
        <taxon>rosids</taxon>
        <taxon>fabids</taxon>
        <taxon>Fabales</taxon>
        <taxon>Fabaceae</taxon>
        <taxon>Papilionoideae</taxon>
        <taxon>50 kb inversion clade</taxon>
        <taxon>NPAAA clade</taxon>
        <taxon>Hologalegina</taxon>
        <taxon>IRL clade</taxon>
        <taxon>Trifolieae</taxon>
        <taxon>Medicago</taxon>
    </lineage>
</organism>
<evidence type="ECO:0000313" key="2">
    <source>
        <dbReference type="EMBL" id="RHN44497.1"/>
    </source>
</evidence>
<gene>
    <name evidence="2" type="ORF">MtrunA17_Chr7g0220061</name>
</gene>
<dbReference type="GO" id="GO:0046872">
    <property type="term" value="F:metal ion binding"/>
    <property type="evidence" value="ECO:0007669"/>
    <property type="project" value="InterPro"/>
</dbReference>
<dbReference type="EMBL" id="PSQE01000007">
    <property type="protein sequence ID" value="RHN44497.1"/>
    <property type="molecule type" value="Genomic_DNA"/>
</dbReference>
<accession>A0A396H0R9</accession>
<proteinExistence type="predicted"/>
<dbReference type="Pfam" id="PF07127">
    <property type="entry name" value="Nodulin_late"/>
    <property type="match status" value="1"/>
</dbReference>
<name>A0A396H0R9_MEDTR</name>
<protein>
    <submittedName>
        <fullName evidence="2">Putative Late nodulin</fullName>
    </submittedName>
</protein>
<dbReference type="AlphaFoldDB" id="A0A396H0R9"/>
<feature type="domain" description="Late nodulin" evidence="1">
    <location>
        <begin position="15"/>
        <end position="68"/>
    </location>
</feature>
<evidence type="ECO:0000259" key="1">
    <source>
        <dbReference type="Pfam" id="PF07127"/>
    </source>
</evidence>
<dbReference type="InterPro" id="IPR009810">
    <property type="entry name" value="Nodulin_late_dom"/>
</dbReference>
<reference evidence="3" key="1">
    <citation type="journal article" date="2018" name="Nat. Plants">
        <title>Whole-genome landscape of Medicago truncatula symbiotic genes.</title>
        <authorList>
            <person name="Pecrix Y."/>
            <person name="Staton S.E."/>
            <person name="Sallet E."/>
            <person name="Lelandais-Briere C."/>
            <person name="Moreau S."/>
            <person name="Carrere S."/>
            <person name="Blein T."/>
            <person name="Jardinaud M.F."/>
            <person name="Latrasse D."/>
            <person name="Zouine M."/>
            <person name="Zahm M."/>
            <person name="Kreplak J."/>
            <person name="Mayjonade B."/>
            <person name="Satge C."/>
            <person name="Perez M."/>
            <person name="Cauet S."/>
            <person name="Marande W."/>
            <person name="Chantry-Darmon C."/>
            <person name="Lopez-Roques C."/>
            <person name="Bouchez O."/>
            <person name="Berard A."/>
            <person name="Debelle F."/>
            <person name="Munos S."/>
            <person name="Bendahmane A."/>
            <person name="Berges H."/>
            <person name="Niebel A."/>
            <person name="Buitink J."/>
            <person name="Frugier F."/>
            <person name="Benhamed M."/>
            <person name="Crespi M."/>
            <person name="Gouzy J."/>
            <person name="Gamas P."/>
        </authorList>
    </citation>
    <scope>NUCLEOTIDE SEQUENCE [LARGE SCALE GENOMIC DNA]</scope>
    <source>
        <strain evidence="3">cv. Jemalong A17</strain>
    </source>
</reference>